<dbReference type="EMBL" id="CP037920">
    <property type="protein sequence ID" value="QDT95136.1"/>
    <property type="molecule type" value="Genomic_DNA"/>
</dbReference>
<dbReference type="SUPFAM" id="SSF50998">
    <property type="entry name" value="Quinoprotein alcohol dehydrogenase-like"/>
    <property type="match status" value="1"/>
</dbReference>
<dbReference type="Proteomes" id="UP000318704">
    <property type="component" value="Chromosome"/>
</dbReference>
<dbReference type="RefSeq" id="WP_144981054.1">
    <property type="nucleotide sequence ID" value="NZ_CP037920.1"/>
</dbReference>
<dbReference type="PANTHER" id="PTHR35340">
    <property type="entry name" value="PQQ ENZYME REPEAT PROTEIN-RELATED"/>
    <property type="match status" value="1"/>
</dbReference>
<reference evidence="1 2" key="1">
    <citation type="submission" date="2019-03" db="EMBL/GenBank/DDBJ databases">
        <title>Deep-cultivation of Planctomycetes and their phenomic and genomic characterization uncovers novel biology.</title>
        <authorList>
            <person name="Wiegand S."/>
            <person name="Jogler M."/>
            <person name="Boedeker C."/>
            <person name="Pinto D."/>
            <person name="Vollmers J."/>
            <person name="Rivas-Marin E."/>
            <person name="Kohn T."/>
            <person name="Peeters S.H."/>
            <person name="Heuer A."/>
            <person name="Rast P."/>
            <person name="Oberbeckmann S."/>
            <person name="Bunk B."/>
            <person name="Jeske O."/>
            <person name="Meyerdierks A."/>
            <person name="Storesund J.E."/>
            <person name="Kallscheuer N."/>
            <person name="Luecker S."/>
            <person name="Lage O.M."/>
            <person name="Pohl T."/>
            <person name="Merkel B.J."/>
            <person name="Hornburger P."/>
            <person name="Mueller R.-W."/>
            <person name="Bruemmer F."/>
            <person name="Labrenz M."/>
            <person name="Spormann A.M."/>
            <person name="Op den Camp H."/>
            <person name="Overmann J."/>
            <person name="Amann R."/>
            <person name="Jetten M.S.M."/>
            <person name="Mascher T."/>
            <person name="Medema M.H."/>
            <person name="Devos D.P."/>
            <person name="Kaster A.-K."/>
            <person name="Ovreas L."/>
            <person name="Rohde M."/>
            <person name="Galperin M.Y."/>
            <person name="Jogler C."/>
        </authorList>
    </citation>
    <scope>NUCLEOTIDE SEQUENCE [LARGE SCALE GENOMIC DNA]</scope>
    <source>
        <strain evidence="1 2">V144</strain>
    </source>
</reference>
<sequence length="330" mass="36759">MLKKIVTRSNHPSYLSLSGLLLLLTLLSVTCFALSSTGYAGDEAIVQHSFLGMGKANKAVIIGEDGKVEWKFNMPASDGWVLPNGNVLLALYGTKGFPNGGVVEVDRKTKKIVFQYKGRQKETSTVQLLPDGTFLIAELGPEPRAVVINRKGDVLKTTPLQCQRKNAHMQTRMLRMLPNGNYIAPHLLDFAVKEYKPKTGEVIQVIVTDERGRDKRDWPFTAIRLKNGNTLIACTNGNRIIETDAEGKIVWSVTNQDLGEKLFNDACGAQRLPNGNTVISSYRAKGNQVKLFEVTRDKRVVWRFSGMNSGFHHFQILTTNGKPVKENTWK</sequence>
<evidence type="ECO:0000313" key="2">
    <source>
        <dbReference type="Proteomes" id="UP000318704"/>
    </source>
</evidence>
<accession>A0A517VQ40</accession>
<dbReference type="InterPro" id="IPR053143">
    <property type="entry name" value="Arylsulfate_ST"/>
</dbReference>
<dbReference type="InterPro" id="IPR011047">
    <property type="entry name" value="Quinoprotein_ADH-like_sf"/>
</dbReference>
<dbReference type="PANTHER" id="PTHR35340:SF5">
    <property type="entry name" value="ASST-DOMAIN-CONTAINING PROTEIN"/>
    <property type="match status" value="1"/>
</dbReference>
<organism evidence="1 2">
    <name type="scientific">Gimesia aquarii</name>
    <dbReference type="NCBI Taxonomy" id="2527964"/>
    <lineage>
        <taxon>Bacteria</taxon>
        <taxon>Pseudomonadati</taxon>
        <taxon>Planctomycetota</taxon>
        <taxon>Planctomycetia</taxon>
        <taxon>Planctomycetales</taxon>
        <taxon>Planctomycetaceae</taxon>
        <taxon>Gimesia</taxon>
    </lineage>
</organism>
<name>A0A517VQ40_9PLAN</name>
<protein>
    <recommendedName>
        <fullName evidence="3">Arylsulfotransferase (ASST)</fullName>
    </recommendedName>
</protein>
<dbReference type="AlphaFoldDB" id="A0A517VQ40"/>
<proteinExistence type="predicted"/>
<gene>
    <name evidence="1" type="ORF">V144x_05750</name>
</gene>
<dbReference type="KEGG" id="gaw:V144x_05750"/>
<evidence type="ECO:0008006" key="3">
    <source>
        <dbReference type="Google" id="ProtNLM"/>
    </source>
</evidence>
<evidence type="ECO:0000313" key="1">
    <source>
        <dbReference type="EMBL" id="QDT95136.1"/>
    </source>
</evidence>